<keyword evidence="4" id="KW-0479">Metal-binding</keyword>
<evidence type="ECO:0000256" key="1">
    <source>
        <dbReference type="ARBA" id="ARBA00002219"/>
    </source>
</evidence>
<keyword evidence="5" id="KW-0430">Lectin</keyword>
<evidence type="ECO:0000256" key="4">
    <source>
        <dbReference type="ARBA" id="ARBA00022723"/>
    </source>
</evidence>
<dbReference type="InterPro" id="IPR006585">
    <property type="entry name" value="FTP1"/>
</dbReference>
<evidence type="ECO:0000313" key="10">
    <source>
        <dbReference type="Proteomes" id="UP000678393"/>
    </source>
</evidence>
<protein>
    <recommendedName>
        <fullName evidence="8">Fucolectin tachylectin-4 pentraxin-1 domain-containing protein</fullName>
    </recommendedName>
</protein>
<dbReference type="AlphaFoldDB" id="A0A8S3ZNA1"/>
<dbReference type="GO" id="GO:0001868">
    <property type="term" value="P:regulation of complement activation, lectin pathway"/>
    <property type="evidence" value="ECO:0007669"/>
    <property type="project" value="UniProtKB-ARBA"/>
</dbReference>
<dbReference type="OrthoDB" id="6159258at2759"/>
<keyword evidence="7" id="KW-1015">Disulfide bond</keyword>
<dbReference type="Gene3D" id="2.60.120.260">
    <property type="entry name" value="Galactose-binding domain-like"/>
    <property type="match status" value="1"/>
</dbReference>
<dbReference type="SUPFAM" id="SSF49785">
    <property type="entry name" value="Galactose-binding domain-like"/>
    <property type="match status" value="1"/>
</dbReference>
<accession>A0A8S3ZNA1</accession>
<feature type="non-terminal residue" evidence="9">
    <location>
        <position position="1"/>
    </location>
</feature>
<evidence type="ECO:0000256" key="7">
    <source>
        <dbReference type="ARBA" id="ARBA00023157"/>
    </source>
</evidence>
<dbReference type="GO" id="GO:0042806">
    <property type="term" value="F:fucose binding"/>
    <property type="evidence" value="ECO:0007669"/>
    <property type="project" value="UniProtKB-ARBA"/>
</dbReference>
<evidence type="ECO:0000313" key="9">
    <source>
        <dbReference type="EMBL" id="CAG5128782.1"/>
    </source>
</evidence>
<dbReference type="InterPro" id="IPR051941">
    <property type="entry name" value="BG_Antigen-Binding_Lectin"/>
</dbReference>
<dbReference type="GO" id="GO:0010185">
    <property type="term" value="P:regulation of cellular defense response"/>
    <property type="evidence" value="ECO:0007669"/>
    <property type="project" value="UniProtKB-ARBA"/>
</dbReference>
<sequence>RNVALKENATQSSTHNFRDIRNSADKAVDGNTDQNFGRSSCTHTAIYVNKDGHIPTWTLRFSRQRSVHRYVIYNRADNCIRRIMGFKLESFDALNRSVFVYRDSSPNPKSIYTISHQPLDIGMIVVSITNSDLVLTLCEVEVYGDSVCDAWHYARDCELECYCPYGDACFVGTGWCPNCPAGFFGLRCLS</sequence>
<feature type="non-terminal residue" evidence="9">
    <location>
        <position position="190"/>
    </location>
</feature>
<evidence type="ECO:0000256" key="6">
    <source>
        <dbReference type="ARBA" id="ARBA00022837"/>
    </source>
</evidence>
<dbReference type="PANTHER" id="PTHR45713:SF6">
    <property type="entry name" value="F5_8 TYPE C DOMAIN-CONTAINING PROTEIN"/>
    <property type="match status" value="1"/>
</dbReference>
<gene>
    <name evidence="9" type="ORF">CUNI_LOCUS14340</name>
</gene>
<organism evidence="9 10">
    <name type="scientific">Candidula unifasciata</name>
    <dbReference type="NCBI Taxonomy" id="100452"/>
    <lineage>
        <taxon>Eukaryota</taxon>
        <taxon>Metazoa</taxon>
        <taxon>Spiralia</taxon>
        <taxon>Lophotrochozoa</taxon>
        <taxon>Mollusca</taxon>
        <taxon>Gastropoda</taxon>
        <taxon>Heterobranchia</taxon>
        <taxon>Euthyneura</taxon>
        <taxon>Panpulmonata</taxon>
        <taxon>Eupulmonata</taxon>
        <taxon>Stylommatophora</taxon>
        <taxon>Helicina</taxon>
        <taxon>Helicoidea</taxon>
        <taxon>Geomitridae</taxon>
        <taxon>Candidula</taxon>
    </lineage>
</organism>
<reference evidence="9" key="1">
    <citation type="submission" date="2021-04" db="EMBL/GenBank/DDBJ databases">
        <authorList>
            <consortium name="Molecular Ecology Group"/>
        </authorList>
    </citation>
    <scope>NUCLEOTIDE SEQUENCE</scope>
</reference>
<evidence type="ECO:0000259" key="8">
    <source>
        <dbReference type="SMART" id="SM00607"/>
    </source>
</evidence>
<comment type="caution">
    <text evidence="9">The sequence shown here is derived from an EMBL/GenBank/DDBJ whole genome shotgun (WGS) entry which is preliminary data.</text>
</comment>
<comment type="similarity">
    <text evidence="2">Belongs to the fucolectin family.</text>
</comment>
<keyword evidence="6" id="KW-0106">Calcium</keyword>
<dbReference type="EMBL" id="CAJHNH020003222">
    <property type="protein sequence ID" value="CAG5128782.1"/>
    <property type="molecule type" value="Genomic_DNA"/>
</dbReference>
<dbReference type="SMART" id="SM00607">
    <property type="entry name" value="FTP"/>
    <property type="match status" value="1"/>
</dbReference>
<comment type="function">
    <text evidence="1">Acts as a defensive agent. Recognizes blood group fucosylated oligosaccharides including A, B, H and Lewis B-type antigens. Does not recognize Lewis A antigen and has low affinity for monovalent haptens.</text>
</comment>
<evidence type="ECO:0000256" key="3">
    <source>
        <dbReference type="ARBA" id="ARBA00011233"/>
    </source>
</evidence>
<keyword evidence="10" id="KW-1185">Reference proteome</keyword>
<dbReference type="Pfam" id="PF22633">
    <property type="entry name" value="F5_F8_type_C_2"/>
    <property type="match status" value="1"/>
</dbReference>
<dbReference type="InterPro" id="IPR008979">
    <property type="entry name" value="Galactose-bd-like_sf"/>
</dbReference>
<name>A0A8S3ZNA1_9EUPU</name>
<evidence type="ECO:0000256" key="5">
    <source>
        <dbReference type="ARBA" id="ARBA00022734"/>
    </source>
</evidence>
<dbReference type="Proteomes" id="UP000678393">
    <property type="component" value="Unassembled WGS sequence"/>
</dbReference>
<evidence type="ECO:0000256" key="2">
    <source>
        <dbReference type="ARBA" id="ARBA00010147"/>
    </source>
</evidence>
<comment type="subunit">
    <text evidence="3">Homotrimer.</text>
</comment>
<feature type="domain" description="Fucolectin tachylectin-4 pentraxin-1" evidence="8">
    <location>
        <begin position="1"/>
        <end position="151"/>
    </location>
</feature>
<proteinExistence type="inferred from homology"/>
<dbReference type="PANTHER" id="PTHR45713">
    <property type="entry name" value="FTP DOMAIN-CONTAINING PROTEIN"/>
    <property type="match status" value="1"/>
</dbReference>
<dbReference type="GO" id="GO:0046872">
    <property type="term" value="F:metal ion binding"/>
    <property type="evidence" value="ECO:0007669"/>
    <property type="project" value="UniProtKB-KW"/>
</dbReference>